<proteinExistence type="predicted"/>
<sequence length="103" mass="11565">MFPRDPTRVIRGLRSDPRKERSSGPIKDVGTLQGLLQLLESRDPPVAKACEAVQLCLDANRDNLRDFFEKCFPLLLTRVFGYNNMSISWLNACSQPGREADAA</sequence>
<evidence type="ECO:0000313" key="2">
    <source>
        <dbReference type="EMBL" id="JAC74498.1"/>
    </source>
</evidence>
<organism evidence="2">
    <name type="scientific">Tetraselmis sp. GSL018</name>
    <dbReference type="NCBI Taxonomy" id="582737"/>
    <lineage>
        <taxon>Eukaryota</taxon>
        <taxon>Viridiplantae</taxon>
        <taxon>Chlorophyta</taxon>
        <taxon>core chlorophytes</taxon>
        <taxon>Chlorodendrophyceae</taxon>
        <taxon>Chlorodendrales</taxon>
        <taxon>Chlorodendraceae</taxon>
        <taxon>Tetraselmis</taxon>
    </lineage>
</organism>
<name>A0A061RRC3_9CHLO</name>
<feature type="compositionally biased region" description="Basic and acidic residues" evidence="1">
    <location>
        <begin position="1"/>
        <end position="22"/>
    </location>
</feature>
<feature type="region of interest" description="Disordered" evidence="1">
    <location>
        <begin position="1"/>
        <end position="26"/>
    </location>
</feature>
<protein>
    <submittedName>
        <fullName evidence="2">Uncharacterized protein</fullName>
    </submittedName>
</protein>
<feature type="non-terminal residue" evidence="2">
    <location>
        <position position="103"/>
    </location>
</feature>
<gene>
    <name evidence="2" type="ORF">TSPGSL018_25771</name>
</gene>
<dbReference type="AlphaFoldDB" id="A0A061RRC3"/>
<evidence type="ECO:0000256" key="1">
    <source>
        <dbReference type="SAM" id="MobiDB-lite"/>
    </source>
</evidence>
<dbReference type="EMBL" id="GBEZ01011274">
    <property type="protein sequence ID" value="JAC74498.1"/>
    <property type="molecule type" value="Transcribed_RNA"/>
</dbReference>
<reference evidence="2" key="1">
    <citation type="submission" date="2014-05" db="EMBL/GenBank/DDBJ databases">
        <title>The transcriptome of the halophilic microalga Tetraselmis sp. GSL018 isolated from the Great Salt Lake, Utah.</title>
        <authorList>
            <person name="Jinkerson R.E."/>
            <person name="D'Adamo S."/>
            <person name="Posewitz M.C."/>
        </authorList>
    </citation>
    <scope>NUCLEOTIDE SEQUENCE</scope>
    <source>
        <strain evidence="2">GSL018</strain>
    </source>
</reference>
<accession>A0A061RRC3</accession>